<protein>
    <submittedName>
        <fullName evidence="2">(African queen) hypothetical protein</fullName>
    </submittedName>
</protein>
<feature type="chain" id="PRO_5035326148" evidence="1">
    <location>
        <begin position="27"/>
        <end position="81"/>
    </location>
</feature>
<reference evidence="2" key="1">
    <citation type="submission" date="2021-09" db="EMBL/GenBank/DDBJ databases">
        <authorList>
            <person name="Martin H S."/>
        </authorList>
    </citation>
    <scope>NUCLEOTIDE SEQUENCE</scope>
</reference>
<evidence type="ECO:0000313" key="3">
    <source>
        <dbReference type="Proteomes" id="UP000789524"/>
    </source>
</evidence>
<evidence type="ECO:0000313" key="2">
    <source>
        <dbReference type="EMBL" id="CAG9567714.1"/>
    </source>
</evidence>
<dbReference type="AlphaFoldDB" id="A0A8J2QY76"/>
<proteinExistence type="predicted"/>
<accession>A0A8J2QY76</accession>
<name>A0A8J2QY76_9NEOP</name>
<keyword evidence="3" id="KW-1185">Reference proteome</keyword>
<dbReference type="EMBL" id="CAKASE010000059">
    <property type="protein sequence ID" value="CAG9567714.1"/>
    <property type="molecule type" value="Genomic_DNA"/>
</dbReference>
<gene>
    <name evidence="2" type="ORF">DCHRY22_LOCUS7890</name>
</gene>
<feature type="signal peptide" evidence="1">
    <location>
        <begin position="1"/>
        <end position="26"/>
    </location>
</feature>
<keyword evidence="1" id="KW-0732">Signal</keyword>
<dbReference type="Proteomes" id="UP000789524">
    <property type="component" value="Unassembled WGS sequence"/>
</dbReference>
<comment type="caution">
    <text evidence="2">The sequence shown here is derived from an EMBL/GenBank/DDBJ whole genome shotgun (WGS) entry which is preliminary data.</text>
</comment>
<sequence>MRTMLHAVAIVLTVLLLLIRPRYTFAAVCYKRVTTPFLPSGKIKSNNSTNLACHAYYADPKYKRDPEIDLDDEEIGNQPLE</sequence>
<dbReference type="OrthoDB" id="7314443at2759"/>
<organism evidence="2 3">
    <name type="scientific">Danaus chrysippus</name>
    <name type="common">African queen</name>
    <dbReference type="NCBI Taxonomy" id="151541"/>
    <lineage>
        <taxon>Eukaryota</taxon>
        <taxon>Metazoa</taxon>
        <taxon>Ecdysozoa</taxon>
        <taxon>Arthropoda</taxon>
        <taxon>Hexapoda</taxon>
        <taxon>Insecta</taxon>
        <taxon>Pterygota</taxon>
        <taxon>Neoptera</taxon>
        <taxon>Endopterygota</taxon>
        <taxon>Lepidoptera</taxon>
        <taxon>Glossata</taxon>
        <taxon>Ditrysia</taxon>
        <taxon>Papilionoidea</taxon>
        <taxon>Nymphalidae</taxon>
        <taxon>Danainae</taxon>
        <taxon>Danaini</taxon>
        <taxon>Danaina</taxon>
        <taxon>Danaus</taxon>
        <taxon>Anosia</taxon>
    </lineage>
</organism>
<evidence type="ECO:0000256" key="1">
    <source>
        <dbReference type="SAM" id="SignalP"/>
    </source>
</evidence>